<evidence type="ECO:0000256" key="2">
    <source>
        <dbReference type="ARBA" id="ARBA00022552"/>
    </source>
</evidence>
<dbReference type="HAMAP" id="MF_00074">
    <property type="entry name" value="16SrRNA_methyltr_G"/>
    <property type="match status" value="1"/>
</dbReference>
<dbReference type="EC" id="2.1.1.-" evidence="6"/>
<dbReference type="InterPro" id="IPR003682">
    <property type="entry name" value="rRNA_ssu_MeTfrase_G"/>
</dbReference>
<evidence type="ECO:0000313" key="7">
    <source>
        <dbReference type="EMBL" id="HDI82982.1"/>
    </source>
</evidence>
<feature type="binding site" evidence="6">
    <location>
        <position position="66"/>
    </location>
    <ligand>
        <name>S-adenosyl-L-methionine</name>
        <dbReference type="ChEBI" id="CHEBI:59789"/>
    </ligand>
</feature>
<gene>
    <name evidence="6" type="primary">rsmG</name>
    <name evidence="7" type="ORF">ENF18_04235</name>
</gene>
<comment type="caution">
    <text evidence="7">The sequence shown here is derived from an EMBL/GenBank/DDBJ whole genome shotgun (WGS) entry which is preliminary data.</text>
</comment>
<keyword evidence="5 6" id="KW-0949">S-adenosyl-L-methionine</keyword>
<dbReference type="Gene3D" id="3.40.50.150">
    <property type="entry name" value="Vaccinia Virus protein VP39"/>
    <property type="match status" value="1"/>
</dbReference>
<evidence type="ECO:0000256" key="5">
    <source>
        <dbReference type="ARBA" id="ARBA00022691"/>
    </source>
</evidence>
<keyword evidence="3 6" id="KW-0489">Methyltransferase</keyword>
<dbReference type="PANTHER" id="PTHR31760:SF0">
    <property type="entry name" value="S-ADENOSYL-L-METHIONINE-DEPENDENT METHYLTRANSFERASES SUPERFAMILY PROTEIN"/>
    <property type="match status" value="1"/>
</dbReference>
<dbReference type="GO" id="GO:0005829">
    <property type="term" value="C:cytosol"/>
    <property type="evidence" value="ECO:0007669"/>
    <property type="project" value="TreeGrafter"/>
</dbReference>
<dbReference type="GO" id="GO:0070043">
    <property type="term" value="F:rRNA (guanine-N7-)-methyltransferase activity"/>
    <property type="evidence" value="ECO:0007669"/>
    <property type="project" value="UniProtKB-UniRule"/>
</dbReference>
<comment type="function">
    <text evidence="6">Specifically methylates the N7 position of a guanine in 16S rRNA.</text>
</comment>
<dbReference type="InterPro" id="IPR029063">
    <property type="entry name" value="SAM-dependent_MTases_sf"/>
</dbReference>
<evidence type="ECO:0000256" key="1">
    <source>
        <dbReference type="ARBA" id="ARBA00022490"/>
    </source>
</evidence>
<keyword evidence="2 6" id="KW-0698">rRNA processing</keyword>
<dbReference type="EMBL" id="DQWE01000203">
    <property type="protein sequence ID" value="HDI82982.1"/>
    <property type="molecule type" value="Genomic_DNA"/>
</dbReference>
<dbReference type="PANTHER" id="PTHR31760">
    <property type="entry name" value="S-ADENOSYL-L-METHIONINE-DEPENDENT METHYLTRANSFERASES SUPERFAMILY PROTEIN"/>
    <property type="match status" value="1"/>
</dbReference>
<comment type="similarity">
    <text evidence="6">Belongs to the methyltransferase superfamily. RNA methyltransferase RsmG family.</text>
</comment>
<organism evidence="7">
    <name type="scientific">candidate division WOR-3 bacterium</name>
    <dbReference type="NCBI Taxonomy" id="2052148"/>
    <lineage>
        <taxon>Bacteria</taxon>
        <taxon>Bacteria division WOR-3</taxon>
    </lineage>
</organism>
<reference evidence="7" key="1">
    <citation type="journal article" date="2020" name="mSystems">
        <title>Genome- and Community-Level Interaction Insights into Carbon Utilization and Element Cycling Functions of Hydrothermarchaeota in Hydrothermal Sediment.</title>
        <authorList>
            <person name="Zhou Z."/>
            <person name="Liu Y."/>
            <person name="Xu W."/>
            <person name="Pan J."/>
            <person name="Luo Z.H."/>
            <person name="Li M."/>
        </authorList>
    </citation>
    <scope>NUCLEOTIDE SEQUENCE [LARGE SCALE GENOMIC DNA]</scope>
    <source>
        <strain evidence="7">HyVt-102</strain>
    </source>
</reference>
<evidence type="ECO:0000256" key="3">
    <source>
        <dbReference type="ARBA" id="ARBA00022603"/>
    </source>
</evidence>
<dbReference type="AlphaFoldDB" id="A0A7C0ZEW5"/>
<comment type="subcellular location">
    <subcellularLocation>
        <location evidence="6">Cytoplasm</location>
    </subcellularLocation>
</comment>
<sequence>MFHVKHFNLPEEKIKRIEEYVSELLRWNRRINLIGRDDEDWVWDFLVYPIYLLSLKIRTGTLLDLGAGSGVGGFVLKIINEKLNVTLAERREKKCVFLRHIKTKLGIDVDIYCGDVREGDFTGFDYLLLRGVRLQPWHKGIARYIIYFGDIEGEWRIKEVIKWKKGKIRIIEGIE</sequence>
<keyword evidence="1 6" id="KW-0963">Cytoplasm</keyword>
<name>A0A7C0ZEW5_UNCW3</name>
<keyword evidence="4 6" id="KW-0808">Transferase</keyword>
<evidence type="ECO:0000256" key="4">
    <source>
        <dbReference type="ARBA" id="ARBA00022679"/>
    </source>
</evidence>
<dbReference type="SUPFAM" id="SSF53335">
    <property type="entry name" value="S-adenosyl-L-methionine-dependent methyltransferases"/>
    <property type="match status" value="1"/>
</dbReference>
<dbReference type="Proteomes" id="UP000885847">
    <property type="component" value="Unassembled WGS sequence"/>
</dbReference>
<dbReference type="Pfam" id="PF02527">
    <property type="entry name" value="GidB"/>
    <property type="match status" value="1"/>
</dbReference>
<protein>
    <recommendedName>
        <fullName evidence="6">Ribosomal RNA small subunit methyltransferase G</fullName>
        <ecNumber evidence="6">2.1.1.-</ecNumber>
    </recommendedName>
    <alternativeName>
        <fullName evidence="6">16S rRNA 7-methylguanosine methyltransferase</fullName>
        <shortName evidence="6">16S rRNA m7G methyltransferase</shortName>
    </alternativeName>
</protein>
<comment type="caution">
    <text evidence="6">Lacks conserved residue(s) required for the propagation of feature annotation.</text>
</comment>
<accession>A0A7C0ZEW5</accession>
<proteinExistence type="inferred from homology"/>
<evidence type="ECO:0000256" key="6">
    <source>
        <dbReference type="HAMAP-Rule" id="MF_00074"/>
    </source>
</evidence>
<feature type="binding site" evidence="6">
    <location>
        <position position="130"/>
    </location>
    <ligand>
        <name>S-adenosyl-L-methionine</name>
        <dbReference type="ChEBI" id="CHEBI:59789"/>
    </ligand>
</feature>